<proteinExistence type="predicted"/>
<evidence type="ECO:0000313" key="3">
    <source>
        <dbReference type="EMBL" id="APT84161.1"/>
    </source>
</evidence>
<feature type="signal peptide" evidence="2">
    <location>
        <begin position="1"/>
        <end position="27"/>
    </location>
</feature>
<dbReference type="EMBL" id="CP009245">
    <property type="protein sequence ID" value="APT84161.1"/>
    <property type="molecule type" value="Genomic_DNA"/>
</dbReference>
<feature type="compositionally biased region" description="Low complexity" evidence="1">
    <location>
        <begin position="32"/>
        <end position="60"/>
    </location>
</feature>
<dbReference type="AlphaFoldDB" id="A0A1L7CE86"/>
<accession>A0A1L7CE86</accession>
<gene>
    <name evidence="3" type="ORF">CAQU_02725</name>
</gene>
<dbReference type="STRING" id="1431546.CAQU_02725"/>
<name>A0A1L7CE86_9CORY</name>
<protein>
    <submittedName>
        <fullName evidence="3">Uncharacterized protein</fullName>
    </submittedName>
</protein>
<keyword evidence="4" id="KW-1185">Reference proteome</keyword>
<dbReference type="Proteomes" id="UP000185478">
    <property type="component" value="Chromosome"/>
</dbReference>
<feature type="region of interest" description="Disordered" evidence="1">
    <location>
        <begin position="32"/>
        <end position="74"/>
    </location>
</feature>
<reference evidence="3 4" key="1">
    <citation type="submission" date="2014-08" db="EMBL/GenBank/DDBJ databases">
        <title>Complete genome sequence of Corynebacterium aquilae S-613T(T) (=DSM 44791(T)), isolated from the choana of a healthy golden eagle.</title>
        <authorList>
            <person name="Ruckert C."/>
            <person name="Albersmeier A."/>
            <person name="Winkler A."/>
            <person name="Kalinowski J."/>
        </authorList>
    </citation>
    <scope>NUCLEOTIDE SEQUENCE [LARGE SCALE GENOMIC DNA]</scope>
    <source>
        <strain evidence="3 4">S-613</strain>
    </source>
</reference>
<organism evidence="3 4">
    <name type="scientific">Corynebacterium aquilae DSM 44791</name>
    <dbReference type="NCBI Taxonomy" id="1431546"/>
    <lineage>
        <taxon>Bacteria</taxon>
        <taxon>Bacillati</taxon>
        <taxon>Actinomycetota</taxon>
        <taxon>Actinomycetes</taxon>
        <taxon>Mycobacteriales</taxon>
        <taxon>Corynebacteriaceae</taxon>
        <taxon>Corynebacterium</taxon>
    </lineage>
</organism>
<sequence length="437" mass="46067">MRFATSSRSRRPVVGAALACCCVAALAVGCSTDTSSSPTTSATTSSTSGQTTAQDPTTTTKPAGHATVNRARPLPNIALGETLDEVRKQLPDLTDPKPFDRQELMCVDTLCPPAGELTAATSGAWQLIFADGALERIVSVADSDAALEYGIAVGTARSVVRQELGSPSWVLTLDEPVELYSAGDSRQALLIRYTTAADSDEQVVESISYCNCLPPREDSSMDNPPAFFPAKQMETDAAGGFGTYAAPEQVAPSSAPAEVAGHVDAIKQDITGKPRTAFLVGHPFTKDGKISAQWVVKDATTTEPVSCWDNPGVSGIPAEMSLCGKPQARNTINACMLSDQSAYCVTDPFAGVITRMPYVRATTELPADHFDPYAPYAVQLEDGAVSTASGATSGGAQPWFNDAGRQRLNPLDATWQFDGGEASPKDVLAAVWLKWAH</sequence>
<keyword evidence="2" id="KW-0732">Signal</keyword>
<dbReference type="PROSITE" id="PS51257">
    <property type="entry name" value="PROKAR_LIPOPROTEIN"/>
    <property type="match status" value="1"/>
</dbReference>
<dbReference type="OrthoDB" id="10014323at2"/>
<evidence type="ECO:0000313" key="4">
    <source>
        <dbReference type="Proteomes" id="UP000185478"/>
    </source>
</evidence>
<evidence type="ECO:0000256" key="1">
    <source>
        <dbReference type="SAM" id="MobiDB-lite"/>
    </source>
</evidence>
<dbReference type="RefSeq" id="WP_075724976.1">
    <property type="nucleotide sequence ID" value="NZ_CP009245.1"/>
</dbReference>
<dbReference type="KEGG" id="caqu:CAQU_02725"/>
<evidence type="ECO:0000256" key="2">
    <source>
        <dbReference type="SAM" id="SignalP"/>
    </source>
</evidence>
<feature type="chain" id="PRO_5039208018" evidence="2">
    <location>
        <begin position="28"/>
        <end position="437"/>
    </location>
</feature>